<proteinExistence type="inferred from homology"/>
<comment type="subcellular location">
    <subcellularLocation>
        <location evidence="1">Membrane</location>
        <topology evidence="1">Multi-pass membrane protein</topology>
    </subcellularLocation>
</comment>
<dbReference type="Pfam" id="PF20684">
    <property type="entry name" value="Fung_rhodopsin"/>
    <property type="match status" value="1"/>
</dbReference>
<evidence type="ECO:0000313" key="9">
    <source>
        <dbReference type="Proteomes" id="UP000522262"/>
    </source>
</evidence>
<evidence type="ECO:0000313" key="8">
    <source>
        <dbReference type="EMBL" id="KAF5541827.1"/>
    </source>
</evidence>
<feature type="transmembrane region" description="Helical" evidence="6">
    <location>
        <begin position="46"/>
        <end position="67"/>
    </location>
</feature>
<dbReference type="EMBL" id="JAAOAM010000174">
    <property type="protein sequence ID" value="KAF5541827.1"/>
    <property type="molecule type" value="Genomic_DNA"/>
</dbReference>
<name>A0A8H5ITH5_9HYPO</name>
<dbReference type="AlphaFoldDB" id="A0A8H5ITH5"/>
<sequence length="369" mass="40291">MQAAGFGGKGPMVVGVLWAENVLCYILICLRLYTRRFIRGSIGWDDVCLVATSVLLTLFAILTSVSAHYGMGRHFDDLETPQFADAMLWLLCAQSTVAMAIGMGKVAVAVFLLRIVTAPWHRWFLWFCILSMMVLSTFLAIAIFAQCTPAESIWNPALIEQKVCHMNLAVVAFIDCAYAAVLDFALAGFPWIALRGLNMKRKERITICLSLSLGIFAGVCGVVRTSGLDALNNSKDYLYATSDSVIWTMSEVTTTLVCLTLPALRPLVNKIRGQESSSAGYRQQDDSNYGAGTGSYGLNSLGGRKTDCTKSGKNNSTNVEAGHTTMKNDSDETILLQGGGKRDIMRVQEVSISYENASIDDRVKTREAV</sequence>
<feature type="transmembrane region" description="Helical" evidence="6">
    <location>
        <begin position="87"/>
        <end position="112"/>
    </location>
</feature>
<dbReference type="Proteomes" id="UP000522262">
    <property type="component" value="Unassembled WGS sequence"/>
</dbReference>
<organism evidence="8 9">
    <name type="scientific">Fusarium mexicanum</name>
    <dbReference type="NCBI Taxonomy" id="751941"/>
    <lineage>
        <taxon>Eukaryota</taxon>
        <taxon>Fungi</taxon>
        <taxon>Dikarya</taxon>
        <taxon>Ascomycota</taxon>
        <taxon>Pezizomycotina</taxon>
        <taxon>Sordariomycetes</taxon>
        <taxon>Hypocreomycetidae</taxon>
        <taxon>Hypocreales</taxon>
        <taxon>Nectriaceae</taxon>
        <taxon>Fusarium</taxon>
        <taxon>Fusarium fujikuroi species complex</taxon>
    </lineage>
</organism>
<dbReference type="PANTHER" id="PTHR33048:SF93">
    <property type="entry name" value="INTEGRAL MEMBRANE PROTEIN"/>
    <property type="match status" value="1"/>
</dbReference>
<dbReference type="InterPro" id="IPR049326">
    <property type="entry name" value="Rhodopsin_dom_fungi"/>
</dbReference>
<dbReference type="InterPro" id="IPR052337">
    <property type="entry name" value="SAT4-like"/>
</dbReference>
<reference evidence="8 9" key="1">
    <citation type="submission" date="2020-05" db="EMBL/GenBank/DDBJ databases">
        <title>Identification and distribution of gene clusters putatively required for synthesis of sphingolipid metabolism inhibitors in phylogenetically diverse species of the filamentous fungus Fusarium.</title>
        <authorList>
            <person name="Kim H.-S."/>
            <person name="Busman M."/>
            <person name="Brown D.W."/>
            <person name="Divon H."/>
            <person name="Uhlig S."/>
            <person name="Proctor R.H."/>
        </authorList>
    </citation>
    <scope>NUCLEOTIDE SEQUENCE [LARGE SCALE GENOMIC DNA]</scope>
    <source>
        <strain evidence="8 9">NRRL 53147</strain>
    </source>
</reference>
<evidence type="ECO:0000256" key="1">
    <source>
        <dbReference type="ARBA" id="ARBA00004141"/>
    </source>
</evidence>
<feature type="transmembrane region" description="Helical" evidence="6">
    <location>
        <begin position="124"/>
        <end position="145"/>
    </location>
</feature>
<keyword evidence="9" id="KW-1185">Reference proteome</keyword>
<protein>
    <submittedName>
        <fullName evidence="8">Integral membrane protein pth11</fullName>
    </submittedName>
</protein>
<feature type="transmembrane region" description="Helical" evidence="6">
    <location>
        <begin position="205"/>
        <end position="224"/>
    </location>
</feature>
<evidence type="ECO:0000259" key="7">
    <source>
        <dbReference type="Pfam" id="PF20684"/>
    </source>
</evidence>
<evidence type="ECO:0000256" key="3">
    <source>
        <dbReference type="ARBA" id="ARBA00022989"/>
    </source>
</evidence>
<keyword evidence="2 6" id="KW-0812">Transmembrane</keyword>
<evidence type="ECO:0000256" key="6">
    <source>
        <dbReference type="SAM" id="Phobius"/>
    </source>
</evidence>
<keyword evidence="3 6" id="KW-1133">Transmembrane helix</keyword>
<accession>A0A8H5ITH5</accession>
<evidence type="ECO:0000256" key="5">
    <source>
        <dbReference type="ARBA" id="ARBA00038359"/>
    </source>
</evidence>
<comment type="similarity">
    <text evidence="5">Belongs to the SAT4 family.</text>
</comment>
<feature type="transmembrane region" description="Helical" evidence="6">
    <location>
        <begin position="165"/>
        <end position="193"/>
    </location>
</feature>
<dbReference type="PANTHER" id="PTHR33048">
    <property type="entry name" value="PTH11-LIKE INTEGRAL MEMBRANE PROTEIN (AFU_ORTHOLOGUE AFUA_5G11245)"/>
    <property type="match status" value="1"/>
</dbReference>
<feature type="domain" description="Rhodopsin" evidence="7">
    <location>
        <begin position="30"/>
        <end position="269"/>
    </location>
</feature>
<comment type="caution">
    <text evidence="8">The sequence shown here is derived from an EMBL/GenBank/DDBJ whole genome shotgun (WGS) entry which is preliminary data.</text>
</comment>
<dbReference type="GO" id="GO:0016020">
    <property type="term" value="C:membrane"/>
    <property type="evidence" value="ECO:0007669"/>
    <property type="project" value="UniProtKB-SubCell"/>
</dbReference>
<keyword evidence="4 6" id="KW-0472">Membrane</keyword>
<evidence type="ECO:0000256" key="2">
    <source>
        <dbReference type="ARBA" id="ARBA00022692"/>
    </source>
</evidence>
<evidence type="ECO:0000256" key="4">
    <source>
        <dbReference type="ARBA" id="ARBA00023136"/>
    </source>
</evidence>
<feature type="transmembrane region" description="Helical" evidence="6">
    <location>
        <begin position="12"/>
        <end position="34"/>
    </location>
</feature>
<gene>
    <name evidence="8" type="ORF">FMEXI_7751</name>
</gene>